<dbReference type="Proteomes" id="UP000011863">
    <property type="component" value="Chromosome"/>
</dbReference>
<dbReference type="AlphaFoldDB" id="A0A6C7E5R2"/>
<dbReference type="KEGG" id="aym:YM304_14790"/>
<dbReference type="InterPro" id="IPR011009">
    <property type="entry name" value="Kinase-like_dom_sf"/>
</dbReference>
<keyword evidence="2" id="KW-1185">Reference proteome</keyword>
<sequence>MAAPAIPAQIADIDVAWLNEALGDEFGTITAASAERFGEGVGILGELARFTLTYADGHSGPATLVAKCASPSEENQFLALAMGFYVREVNFYRHVADSVAVRVPRPYHAATSDTGVPFVLLIEDIAGASTPDQLAGLSVDEVTTIISTIAPLHIQFWGSDRLDALDWLPPMNNDMYKGGAPLATALFPSFAEHFGDRIPADFMATIGGACERYAELLDYTTTIGAPTFTHTDCRAENYLFGGPDGDDAVTVIDFQLSTRHIGMWDVTNLIAGSMDPELRKQHETAIIQGYVDQIVAAGIDYSLDQAMHEYRVCLLQQMAAQVITSDLQGGNDRGTELLEQLHLRPVLAAIDNDAGSILDLF</sequence>
<dbReference type="Gene3D" id="3.90.1200.10">
    <property type="match status" value="1"/>
</dbReference>
<organism evidence="1 2">
    <name type="scientific">Ilumatobacter coccineus (strain NBRC 103263 / KCTC 29153 / YM16-304)</name>
    <dbReference type="NCBI Taxonomy" id="1313172"/>
    <lineage>
        <taxon>Bacteria</taxon>
        <taxon>Bacillati</taxon>
        <taxon>Actinomycetota</taxon>
        <taxon>Acidimicrobiia</taxon>
        <taxon>Acidimicrobiales</taxon>
        <taxon>Ilumatobacteraceae</taxon>
        <taxon>Ilumatobacter</taxon>
    </lineage>
</organism>
<dbReference type="Pfam" id="PF02958">
    <property type="entry name" value="EcKL"/>
    <property type="match status" value="1"/>
</dbReference>
<evidence type="ECO:0000313" key="1">
    <source>
        <dbReference type="EMBL" id="BAN01793.1"/>
    </source>
</evidence>
<dbReference type="RefSeq" id="WP_015441040.1">
    <property type="nucleotide sequence ID" value="NC_020520.1"/>
</dbReference>
<evidence type="ECO:0000313" key="2">
    <source>
        <dbReference type="Proteomes" id="UP000011863"/>
    </source>
</evidence>
<dbReference type="InterPro" id="IPR052961">
    <property type="entry name" value="Oxido-Kinase-like_Enzymes"/>
</dbReference>
<evidence type="ECO:0008006" key="3">
    <source>
        <dbReference type="Google" id="ProtNLM"/>
    </source>
</evidence>
<proteinExistence type="predicted"/>
<reference evidence="1 2" key="1">
    <citation type="journal article" date="2013" name="Int. J. Syst. Evol. Microbiol.">
        <title>Ilumatobacter nonamiense sp. nov. and Ilumatobacter coccineum sp. nov., isolated from seashore sand.</title>
        <authorList>
            <person name="Matsumoto A."/>
            <person name="Kasai H."/>
            <person name="Matsuo Y."/>
            <person name="Shizuri Y."/>
            <person name="Ichikawa N."/>
            <person name="Fujita N."/>
            <person name="Omura S."/>
            <person name="Takahashi Y."/>
        </authorList>
    </citation>
    <scope>NUCLEOTIDE SEQUENCE [LARGE SCALE GENOMIC DNA]</scope>
    <source>
        <strain evidence="2">NBRC 103263 / KCTC 29153 / YM16-304</strain>
    </source>
</reference>
<dbReference type="InterPro" id="IPR004119">
    <property type="entry name" value="EcKL"/>
</dbReference>
<accession>A0A6C7E5R2</accession>
<protein>
    <recommendedName>
        <fullName evidence="3">CHK kinase-like domain-containing protein</fullName>
    </recommendedName>
</protein>
<dbReference type="SUPFAM" id="SSF56112">
    <property type="entry name" value="Protein kinase-like (PK-like)"/>
    <property type="match status" value="1"/>
</dbReference>
<dbReference type="PANTHER" id="PTHR23020">
    <property type="entry name" value="UNCHARACTERIZED NUCLEAR HORMONE RECEPTOR-RELATED"/>
    <property type="match status" value="1"/>
</dbReference>
<dbReference type="EMBL" id="AP012057">
    <property type="protein sequence ID" value="BAN01793.1"/>
    <property type="molecule type" value="Genomic_DNA"/>
</dbReference>
<gene>
    <name evidence="1" type="ORF">YM304_14790</name>
</gene>
<name>A0A6C7E5R2_ILUCY</name>
<dbReference type="PANTHER" id="PTHR23020:SF41">
    <property type="entry name" value="AMINOGLYCOSIDE PHOSPHOTRANSFERASE DOMAIN-CONTAINING PROTEIN"/>
    <property type="match status" value="1"/>
</dbReference>